<dbReference type="Pfam" id="PF00089">
    <property type="entry name" value="Trypsin"/>
    <property type="match status" value="1"/>
</dbReference>
<dbReference type="PANTHER" id="PTHR24250">
    <property type="entry name" value="CHYMOTRYPSIN-RELATED"/>
    <property type="match status" value="1"/>
</dbReference>
<dbReference type="SMART" id="SM00020">
    <property type="entry name" value="Tryp_SPc"/>
    <property type="match status" value="1"/>
</dbReference>
<dbReference type="Proteomes" id="UP000663880">
    <property type="component" value="Unassembled WGS sequence"/>
</dbReference>
<comment type="subcellular location">
    <subcellularLocation>
        <location evidence="1">Secreted</location>
        <location evidence="1">Extracellular space</location>
    </subcellularLocation>
</comment>
<reference evidence="9" key="1">
    <citation type="submission" date="2021-02" db="EMBL/GenBank/DDBJ databases">
        <authorList>
            <person name="Steward A R."/>
        </authorList>
    </citation>
    <scope>NUCLEOTIDE SEQUENCE</scope>
</reference>
<evidence type="ECO:0000256" key="3">
    <source>
        <dbReference type="ARBA" id="ARBA00023157"/>
    </source>
</evidence>
<dbReference type="GO" id="GO:0090729">
    <property type="term" value="F:toxin activity"/>
    <property type="evidence" value="ECO:0007669"/>
    <property type="project" value="UniProtKB-KW"/>
</dbReference>
<keyword evidence="10" id="KW-1185">Reference proteome</keyword>
<dbReference type="OrthoDB" id="7720382at2759"/>
<comment type="function">
    <text evidence="5">Fibrinolytic activity; shows preferential cleavage of Arg-Gly bonds in all three fibrinogen chains. Contact with the caterpillars causes severe bleeding, due the anticoagulant effect of the protein.</text>
</comment>
<keyword evidence="2" id="KW-0800">Toxin</keyword>
<evidence type="ECO:0000256" key="5">
    <source>
        <dbReference type="ARBA" id="ARBA00055534"/>
    </source>
</evidence>
<name>A0A821QX11_9NEOP</name>
<evidence type="ECO:0000256" key="6">
    <source>
        <dbReference type="ARBA" id="ARBA00084094"/>
    </source>
</evidence>
<evidence type="ECO:0000313" key="10">
    <source>
        <dbReference type="Proteomes" id="UP000663880"/>
    </source>
</evidence>
<sequence length="203" mass="23031">MYSFLPLCAFALLCQVQGTWAREAREGEFPYQAAVLLRLRNDQLLYICSGAILNQRYILTLAFCAIQYQPSTINILVGSNDLARRNNIYYSVDTVRQFSRPKYNVTIFSRNNIAVVRVKNLIIFNQRVQPIVISSQDVMNGQTYSLTAFRNYIFSYQGGPIASQSKQLSGLNIAARGRQQDKIVAVGLRLAPYRNQIYAAINN</sequence>
<dbReference type="InterPro" id="IPR001254">
    <property type="entry name" value="Trypsin_dom"/>
</dbReference>
<evidence type="ECO:0000256" key="1">
    <source>
        <dbReference type="ARBA" id="ARBA00004239"/>
    </source>
</evidence>
<dbReference type="EMBL" id="CAJOBZ010000011">
    <property type="protein sequence ID" value="CAF4833298.1"/>
    <property type="molecule type" value="Genomic_DNA"/>
</dbReference>
<keyword evidence="3" id="KW-1015">Disulfide bond</keyword>
<feature type="signal peptide" evidence="7">
    <location>
        <begin position="1"/>
        <end position="21"/>
    </location>
</feature>
<accession>A0A821QX11</accession>
<evidence type="ECO:0000256" key="2">
    <source>
        <dbReference type="ARBA" id="ARBA00022656"/>
    </source>
</evidence>
<evidence type="ECO:0000256" key="4">
    <source>
        <dbReference type="ARBA" id="ARBA00023240"/>
    </source>
</evidence>
<proteinExistence type="predicted"/>
<dbReference type="GO" id="GO:0005576">
    <property type="term" value="C:extracellular region"/>
    <property type="evidence" value="ECO:0007669"/>
    <property type="project" value="UniProtKB-SubCell"/>
</dbReference>
<gene>
    <name evidence="9" type="ORF">PMACD_LOCUS5510</name>
</gene>
<evidence type="ECO:0000313" key="9">
    <source>
        <dbReference type="EMBL" id="CAF4833298.1"/>
    </source>
</evidence>
<dbReference type="FunFam" id="2.40.10.10:FF:000068">
    <property type="entry name" value="transmembrane protease serine 2"/>
    <property type="match status" value="1"/>
</dbReference>
<feature type="domain" description="Peptidase S1" evidence="8">
    <location>
        <begin position="15"/>
        <end position="203"/>
    </location>
</feature>
<dbReference type="SUPFAM" id="SSF50494">
    <property type="entry name" value="Trypsin-like serine proteases"/>
    <property type="match status" value="1"/>
</dbReference>
<keyword evidence="7" id="KW-0732">Signal</keyword>
<feature type="chain" id="PRO_5033060552" description="Peptidase S1 domain-containing protein" evidence="7">
    <location>
        <begin position="22"/>
        <end position="203"/>
    </location>
</feature>
<dbReference type="AlphaFoldDB" id="A0A821QX11"/>
<dbReference type="GO" id="GO:0006508">
    <property type="term" value="P:proteolysis"/>
    <property type="evidence" value="ECO:0007669"/>
    <property type="project" value="InterPro"/>
</dbReference>
<comment type="caution">
    <text evidence="9">The sequence shown here is derived from an EMBL/GenBank/DDBJ whole genome shotgun (WGS) entry which is preliminary data.</text>
</comment>
<organism evidence="9 10">
    <name type="scientific">Pieris macdunnoughi</name>
    <dbReference type="NCBI Taxonomy" id="345717"/>
    <lineage>
        <taxon>Eukaryota</taxon>
        <taxon>Metazoa</taxon>
        <taxon>Ecdysozoa</taxon>
        <taxon>Arthropoda</taxon>
        <taxon>Hexapoda</taxon>
        <taxon>Insecta</taxon>
        <taxon>Pterygota</taxon>
        <taxon>Neoptera</taxon>
        <taxon>Endopterygota</taxon>
        <taxon>Lepidoptera</taxon>
        <taxon>Glossata</taxon>
        <taxon>Ditrysia</taxon>
        <taxon>Papilionoidea</taxon>
        <taxon>Pieridae</taxon>
        <taxon>Pierinae</taxon>
        <taxon>Pieris</taxon>
    </lineage>
</organism>
<evidence type="ECO:0000259" key="8">
    <source>
        <dbReference type="PROSITE" id="PS50240"/>
    </source>
</evidence>
<dbReference type="Gene3D" id="2.40.10.10">
    <property type="entry name" value="Trypsin-like serine proteases"/>
    <property type="match status" value="1"/>
</dbReference>
<keyword evidence="4" id="KW-1199">Hemostasis impairing toxin</keyword>
<dbReference type="InterPro" id="IPR009003">
    <property type="entry name" value="Peptidase_S1_PA"/>
</dbReference>
<dbReference type="InterPro" id="IPR043504">
    <property type="entry name" value="Peptidase_S1_PA_chymotrypsin"/>
</dbReference>
<protein>
    <recommendedName>
        <fullName evidence="8">Peptidase S1 domain-containing protein</fullName>
    </recommendedName>
</protein>
<evidence type="ECO:0000256" key="7">
    <source>
        <dbReference type="SAM" id="SignalP"/>
    </source>
</evidence>
<dbReference type="PROSITE" id="PS50240">
    <property type="entry name" value="TRYPSIN_DOM"/>
    <property type="match status" value="1"/>
</dbReference>
<dbReference type="GO" id="GO:0004252">
    <property type="term" value="F:serine-type endopeptidase activity"/>
    <property type="evidence" value="ECO:0007669"/>
    <property type="project" value="InterPro"/>
</dbReference>
<keyword evidence="6" id="KW-1205">Fibrinolytic toxin</keyword>